<dbReference type="PROSITE" id="PS50109">
    <property type="entry name" value="HIS_KIN"/>
    <property type="match status" value="2"/>
</dbReference>
<dbReference type="InterPro" id="IPR001789">
    <property type="entry name" value="Sig_transdc_resp-reg_receiver"/>
</dbReference>
<evidence type="ECO:0000259" key="9">
    <source>
        <dbReference type="PROSITE" id="PS50112"/>
    </source>
</evidence>
<feature type="modified residue" description="4-aspartylphosphate" evidence="4">
    <location>
        <position position="708"/>
    </location>
</feature>
<dbReference type="InterPro" id="IPR013656">
    <property type="entry name" value="PAS_4"/>
</dbReference>
<dbReference type="InterPro" id="IPR003661">
    <property type="entry name" value="HisK_dim/P_dom"/>
</dbReference>
<evidence type="ECO:0000259" key="7">
    <source>
        <dbReference type="PROSITE" id="PS50109"/>
    </source>
</evidence>
<evidence type="ECO:0000256" key="6">
    <source>
        <dbReference type="SAM" id="MobiDB-lite"/>
    </source>
</evidence>
<dbReference type="PROSITE" id="PS50110">
    <property type="entry name" value="RESPONSE_REGULATORY"/>
    <property type="match status" value="2"/>
</dbReference>
<evidence type="ECO:0000256" key="4">
    <source>
        <dbReference type="PROSITE-ProRule" id="PRU00169"/>
    </source>
</evidence>
<dbReference type="SUPFAM" id="SSF52172">
    <property type="entry name" value="CheY-like"/>
    <property type="match status" value="2"/>
</dbReference>
<dbReference type="Pfam" id="PF02518">
    <property type="entry name" value="HATPase_c"/>
    <property type="match status" value="2"/>
</dbReference>
<feature type="modified residue" description="4-aspartylphosphate" evidence="4">
    <location>
        <position position="1367"/>
    </location>
</feature>
<feature type="domain" description="PAC" evidence="10">
    <location>
        <begin position="1010"/>
        <end position="1062"/>
    </location>
</feature>
<dbReference type="EC" id="2.7.13.3" evidence="2"/>
<dbReference type="Gene3D" id="3.40.50.2300">
    <property type="match status" value="2"/>
</dbReference>
<feature type="domain" description="Response regulatory" evidence="8">
    <location>
        <begin position="1316"/>
        <end position="1429"/>
    </location>
</feature>
<feature type="domain" description="Histidine kinase" evidence="7">
    <location>
        <begin position="1075"/>
        <end position="1294"/>
    </location>
</feature>
<feature type="compositionally biased region" description="Basic and acidic residues" evidence="6">
    <location>
        <begin position="1297"/>
        <end position="1314"/>
    </location>
</feature>
<dbReference type="RefSeq" id="WP_378389689.1">
    <property type="nucleotide sequence ID" value="NZ_JBHLWM010000005.1"/>
</dbReference>
<keyword evidence="3 4" id="KW-0597">Phosphoprotein</keyword>
<keyword evidence="11" id="KW-0067">ATP-binding</keyword>
<dbReference type="InterPro" id="IPR036890">
    <property type="entry name" value="HATPase_C_sf"/>
</dbReference>
<dbReference type="CDD" id="cd00082">
    <property type="entry name" value="HisKA"/>
    <property type="match status" value="2"/>
</dbReference>
<dbReference type="GO" id="GO:0005524">
    <property type="term" value="F:ATP binding"/>
    <property type="evidence" value="ECO:0007669"/>
    <property type="project" value="UniProtKB-KW"/>
</dbReference>
<feature type="domain" description="Histidine kinase" evidence="7">
    <location>
        <begin position="378"/>
        <end position="596"/>
    </location>
</feature>
<dbReference type="EMBL" id="JBHLWM010000005">
    <property type="protein sequence ID" value="MFC0241627.1"/>
    <property type="molecule type" value="Genomic_DNA"/>
</dbReference>
<proteinExistence type="predicted"/>
<dbReference type="Pfam" id="PF00072">
    <property type="entry name" value="Response_reg"/>
    <property type="match status" value="2"/>
</dbReference>
<evidence type="ECO:0000313" key="11">
    <source>
        <dbReference type="EMBL" id="MFC0241627.1"/>
    </source>
</evidence>
<dbReference type="CDD" id="cd17574">
    <property type="entry name" value="REC_OmpR"/>
    <property type="match status" value="1"/>
</dbReference>
<comment type="catalytic activity">
    <reaction evidence="1">
        <text>ATP + protein L-histidine = ADP + protein N-phospho-L-histidine.</text>
        <dbReference type="EC" id="2.7.13.3"/>
    </reaction>
</comment>
<protein>
    <recommendedName>
        <fullName evidence="2">histidine kinase</fullName>
        <ecNumber evidence="2">2.7.13.3</ecNumber>
    </recommendedName>
</protein>
<dbReference type="PROSITE" id="PS50112">
    <property type="entry name" value="PAS"/>
    <property type="match status" value="1"/>
</dbReference>
<dbReference type="NCBIfam" id="TIGR00229">
    <property type="entry name" value="sensory_box"/>
    <property type="match status" value="2"/>
</dbReference>
<dbReference type="Pfam" id="PF00512">
    <property type="entry name" value="HisKA"/>
    <property type="match status" value="2"/>
</dbReference>
<name>A0ABV6EU27_9BRAD</name>
<reference evidence="11 12" key="1">
    <citation type="submission" date="2024-09" db="EMBL/GenBank/DDBJ databases">
        <authorList>
            <person name="Sun Q."/>
            <person name="Mori K."/>
        </authorList>
    </citation>
    <scope>NUCLEOTIDE SEQUENCE [LARGE SCALE GENOMIC DNA]</scope>
    <source>
        <strain evidence="11 12">KCTC 23279</strain>
    </source>
</reference>
<evidence type="ECO:0000256" key="2">
    <source>
        <dbReference type="ARBA" id="ARBA00012438"/>
    </source>
</evidence>
<feature type="region of interest" description="Disordered" evidence="6">
    <location>
        <begin position="1292"/>
        <end position="1314"/>
    </location>
</feature>
<evidence type="ECO:0000313" key="12">
    <source>
        <dbReference type="Proteomes" id="UP001589775"/>
    </source>
</evidence>
<evidence type="ECO:0000259" key="10">
    <source>
        <dbReference type="PROSITE" id="PS50113"/>
    </source>
</evidence>
<dbReference type="InterPro" id="IPR000700">
    <property type="entry name" value="PAS-assoc_C"/>
</dbReference>
<dbReference type="SMART" id="SM00388">
    <property type="entry name" value="HisKA"/>
    <property type="match status" value="2"/>
</dbReference>
<feature type="domain" description="PAS" evidence="9">
    <location>
        <begin position="798"/>
        <end position="843"/>
    </location>
</feature>
<dbReference type="CDD" id="cd00130">
    <property type="entry name" value="PAS"/>
    <property type="match status" value="2"/>
</dbReference>
<dbReference type="InterPro" id="IPR004358">
    <property type="entry name" value="Sig_transdc_His_kin-like_C"/>
</dbReference>
<evidence type="ECO:0000256" key="5">
    <source>
        <dbReference type="SAM" id="Coils"/>
    </source>
</evidence>
<organism evidence="11 12">
    <name type="scientific">Rhodopseudomonas telluris</name>
    <dbReference type="NCBI Taxonomy" id="644215"/>
    <lineage>
        <taxon>Bacteria</taxon>
        <taxon>Pseudomonadati</taxon>
        <taxon>Pseudomonadota</taxon>
        <taxon>Alphaproteobacteria</taxon>
        <taxon>Hyphomicrobiales</taxon>
        <taxon>Nitrobacteraceae</taxon>
        <taxon>Rhodopseudomonas</taxon>
    </lineage>
</organism>
<evidence type="ECO:0000259" key="8">
    <source>
        <dbReference type="PROSITE" id="PS50110"/>
    </source>
</evidence>
<dbReference type="InterPro" id="IPR005467">
    <property type="entry name" value="His_kinase_dom"/>
</dbReference>
<dbReference type="Gene3D" id="1.10.287.130">
    <property type="match status" value="2"/>
</dbReference>
<comment type="caution">
    <text evidence="11">The sequence shown here is derived from an EMBL/GenBank/DDBJ whole genome shotgun (WGS) entry which is preliminary data.</text>
</comment>
<dbReference type="PROSITE" id="PS50113">
    <property type="entry name" value="PAC"/>
    <property type="match status" value="1"/>
</dbReference>
<dbReference type="PRINTS" id="PR00344">
    <property type="entry name" value="BCTRLSENSOR"/>
</dbReference>
<gene>
    <name evidence="11" type="ORF">ACFFJ6_14160</name>
</gene>
<dbReference type="InterPro" id="IPR003594">
    <property type="entry name" value="HATPase_dom"/>
</dbReference>
<feature type="coiled-coil region" evidence="5">
    <location>
        <begin position="906"/>
        <end position="937"/>
    </location>
</feature>
<dbReference type="SUPFAM" id="SSF55874">
    <property type="entry name" value="ATPase domain of HSP90 chaperone/DNA topoisomerase II/histidine kinase"/>
    <property type="match status" value="2"/>
</dbReference>
<feature type="coiled-coil region" evidence="5">
    <location>
        <begin position="768"/>
        <end position="801"/>
    </location>
</feature>
<dbReference type="SUPFAM" id="SSF47384">
    <property type="entry name" value="Homodimeric domain of signal transducing histidine kinase"/>
    <property type="match status" value="2"/>
</dbReference>
<feature type="domain" description="Response regulatory" evidence="8">
    <location>
        <begin position="660"/>
        <end position="775"/>
    </location>
</feature>
<dbReference type="Pfam" id="PF08448">
    <property type="entry name" value="PAS_4"/>
    <property type="match status" value="2"/>
</dbReference>
<dbReference type="InterPro" id="IPR029016">
    <property type="entry name" value="GAF-like_dom_sf"/>
</dbReference>
<sequence length="1436" mass="156797">MRSHRSFVSGEELADLKLPVVSPTEGSAGYENLFLGQGELTALSRDFDWQSTALGPPEHWPQALKTAVRIMLTSQQPIWIGWGRDLIFFYNDAYKTIIGGKHPWALGRPTQEVWREIWDDIAPLLAKATSGHEGTYVEAQLLIMERNGFPEETYYTFSYSPIPTEDGSPGGIFCANTDDTQRVISERQLSLLREVASNAAQSRNATQACESSAAALATDPRDLPFALIYLVETGGETAHLAASSGIDANHPGVKPVLSLAPGAEAWPLAVALKTNEAQLVTGLHERFGFDFPTGGWRSPPNQAIVLPIQSSGETGRAGVLIAGLNPFRLYDAGYRDFLALVAGQIGSAITNADAYEEERRRAEALAEIDRAKTAFFSNVSHEFRTPLTLMLSPLEEVLTQSDLSGDQHALLGIAHRNGLRLLKLVNTLLDFARIEAGRLTAHFRPVDLSAFTAELASNFRSAIDKAGLKLSIDAPPLPQPVHVDRDMWEKVVLNLLSNAFKFTFEGEIAVTVGVTADGKSAEIVVRDTGTGIPAEEIPHLFERFRRVEGARGRSIEGSGIGLALVQELVKLHSGSISVESALGRGSAFRITLPFGTAHLPLDRPKPATHQVSTNVRAQAYLDEAMGWLEGGDASDTDRPYASTAEDLGLGSARTSGTRPRVLLADDNPDMRDYVVRLLGESYEIEAVADGIAALEAAWKQRPDLVLSDIMMPRLDGLNLLKALRNDPKLADVPVIFLSARAGEEAKVEGLEAGADDYLSKPFSARELLARVRSNLDTAEVRREALRTEHALRQEAQAARERAESILASISDGFVAIDSDYRFTYINAAAERMMRRSASQLIGRICQEAYPALIGSRIEDSLKLAMTGRTGSEFEIEHQPTRRWFHLRVSPTNAESVSVYFRDITERKRAETAMRNLNEKLEEQVAQRTAELRQKEARLRTIFAASYTYQALLGVDGVLIDANLTSLSGIGKALDEVVGKPVWDTPWFAATPGMPEMIKEAVASVAAGGTIRRELHLNLPVGGWRWFDFQMRPVHDAQGQVIAIVPEAVEITERRKAEEAFRQAQKMEAIGQLTGGVAHDFNNLLTVIRSSADLLRRRELPPDRMRRYIDAISDTADRAAKLTGQLLTFARRHAQNRQVFDVAAQIEQIAEMLSTALGSRAGLTLTIDERPLAVEADANQFDAALVNLVANARDAMDGQGELEIRVARLRPTLQEAAGGVSDVVAVSVADTGCGIAPDQIDRIFEPFFTTKDVGRGTGLGLSQVYGFVKQSGGHVTVDSELGAGTTITLRLPLSDKPVVPRERPSPGESDKSQDRNRVLVVEDNAEVGEFSTQLLHDLGYETVLASSAEQALQLLDQDAARFNLVLSDVVMPGMDGVALGREIRKRWPNLPLVLNSGYANVLADDGHHGFELLHKPYSVEDLSKVLRRALAASAKVG</sequence>
<dbReference type="CDD" id="cd16922">
    <property type="entry name" value="HATPase_EvgS-ArcB-TorS-like"/>
    <property type="match status" value="1"/>
</dbReference>
<dbReference type="Gene3D" id="3.30.450.20">
    <property type="entry name" value="PAS domain"/>
    <property type="match status" value="3"/>
</dbReference>
<dbReference type="Gene3D" id="3.30.565.10">
    <property type="entry name" value="Histidine kinase-like ATPase, C-terminal domain"/>
    <property type="match status" value="2"/>
</dbReference>
<keyword evidence="12" id="KW-1185">Reference proteome</keyword>
<dbReference type="SMART" id="SM00387">
    <property type="entry name" value="HATPase_c"/>
    <property type="match status" value="2"/>
</dbReference>
<dbReference type="InterPro" id="IPR036097">
    <property type="entry name" value="HisK_dim/P_sf"/>
</dbReference>
<dbReference type="InterPro" id="IPR000014">
    <property type="entry name" value="PAS"/>
</dbReference>
<dbReference type="PANTHER" id="PTHR43547">
    <property type="entry name" value="TWO-COMPONENT HISTIDINE KINASE"/>
    <property type="match status" value="1"/>
</dbReference>
<accession>A0ABV6EU27</accession>
<evidence type="ECO:0000256" key="3">
    <source>
        <dbReference type="ARBA" id="ARBA00022553"/>
    </source>
</evidence>
<dbReference type="SMART" id="SM00448">
    <property type="entry name" value="REC"/>
    <property type="match status" value="2"/>
</dbReference>
<dbReference type="PANTHER" id="PTHR43547:SF2">
    <property type="entry name" value="HYBRID SIGNAL TRANSDUCTION HISTIDINE KINASE C"/>
    <property type="match status" value="1"/>
</dbReference>
<keyword evidence="5" id="KW-0175">Coiled coil</keyword>
<dbReference type="SUPFAM" id="SSF55785">
    <property type="entry name" value="PYP-like sensor domain (PAS domain)"/>
    <property type="match status" value="3"/>
</dbReference>
<dbReference type="SMART" id="SM00091">
    <property type="entry name" value="PAS"/>
    <property type="match status" value="2"/>
</dbReference>
<dbReference type="SUPFAM" id="SSF55781">
    <property type="entry name" value="GAF domain-like"/>
    <property type="match status" value="1"/>
</dbReference>
<dbReference type="Proteomes" id="UP001589775">
    <property type="component" value="Unassembled WGS sequence"/>
</dbReference>
<dbReference type="InterPro" id="IPR035965">
    <property type="entry name" value="PAS-like_dom_sf"/>
</dbReference>
<keyword evidence="11" id="KW-0547">Nucleotide-binding</keyword>
<evidence type="ECO:0000256" key="1">
    <source>
        <dbReference type="ARBA" id="ARBA00000085"/>
    </source>
</evidence>
<dbReference type="InterPro" id="IPR011006">
    <property type="entry name" value="CheY-like_superfamily"/>
</dbReference>
<dbReference type="Gene3D" id="3.30.450.40">
    <property type="match status" value="1"/>
</dbReference>